<dbReference type="AlphaFoldDB" id="A0A0B8Q562"/>
<dbReference type="Pfam" id="PF00403">
    <property type="entry name" value="HMA"/>
    <property type="match status" value="1"/>
</dbReference>
<comment type="caution">
    <text evidence="2">The sequence shown here is derived from an EMBL/GenBank/DDBJ whole genome shotgun (WGS) entry which is preliminary data.</text>
</comment>
<organism evidence="2 3">
    <name type="scientific">Vibrio ishigakensis</name>
    <dbReference type="NCBI Taxonomy" id="1481914"/>
    <lineage>
        <taxon>Bacteria</taxon>
        <taxon>Pseudomonadati</taxon>
        <taxon>Pseudomonadota</taxon>
        <taxon>Gammaproteobacteria</taxon>
        <taxon>Vibrionales</taxon>
        <taxon>Vibrionaceae</taxon>
        <taxon>Vibrio</taxon>
    </lineage>
</organism>
<dbReference type="GO" id="GO:0046872">
    <property type="term" value="F:metal ion binding"/>
    <property type="evidence" value="ECO:0007669"/>
    <property type="project" value="InterPro"/>
</dbReference>
<dbReference type="Proteomes" id="UP000031666">
    <property type="component" value="Unassembled WGS sequence"/>
</dbReference>
<dbReference type="STRING" id="1481914.JCM19241_3131"/>
<dbReference type="Gene3D" id="3.30.70.100">
    <property type="match status" value="1"/>
</dbReference>
<evidence type="ECO:0000313" key="3">
    <source>
        <dbReference type="Proteomes" id="UP000031666"/>
    </source>
</evidence>
<reference evidence="2 3" key="1">
    <citation type="submission" date="2015-01" db="EMBL/GenBank/DDBJ databases">
        <title>Vibrio sp. C94 JCM 19241 whole genome shotgun sequence.</title>
        <authorList>
            <person name="Sawabe T."/>
            <person name="Meirelles P."/>
            <person name="Feng G."/>
            <person name="Sayaka M."/>
            <person name="Hattori M."/>
            <person name="Ohkuma M."/>
        </authorList>
    </citation>
    <scope>NUCLEOTIDE SEQUENCE [LARGE SCALE GENOMIC DNA]</scope>
    <source>
        <strain evidence="3">JCM 19241</strain>
    </source>
</reference>
<dbReference type="InterPro" id="IPR036163">
    <property type="entry name" value="HMA_dom_sf"/>
</dbReference>
<protein>
    <recommendedName>
        <fullName evidence="1">HMA domain-containing protein</fullName>
    </recommendedName>
</protein>
<accession>A0A0B8Q562</accession>
<gene>
    <name evidence="2" type="ORF">JCM19241_3131</name>
</gene>
<dbReference type="PROSITE" id="PS50846">
    <property type="entry name" value="HMA_2"/>
    <property type="match status" value="1"/>
</dbReference>
<evidence type="ECO:0000313" key="2">
    <source>
        <dbReference type="EMBL" id="GAM73676.1"/>
    </source>
</evidence>
<feature type="domain" description="HMA" evidence="1">
    <location>
        <begin position="2"/>
        <end position="65"/>
    </location>
</feature>
<dbReference type="InterPro" id="IPR006121">
    <property type="entry name" value="HMA_dom"/>
</dbReference>
<name>A0A0B8Q562_9VIBR</name>
<proteinExistence type="predicted"/>
<dbReference type="EMBL" id="BBSC01000001">
    <property type="protein sequence ID" value="GAM73676.1"/>
    <property type="molecule type" value="Genomic_DNA"/>
</dbReference>
<dbReference type="CDD" id="cd00371">
    <property type="entry name" value="HMA"/>
    <property type="match status" value="1"/>
</dbReference>
<reference evidence="2 3" key="2">
    <citation type="submission" date="2015-01" db="EMBL/GenBank/DDBJ databases">
        <authorList>
            <consortium name="NBRP consortium"/>
            <person name="Sawabe T."/>
            <person name="Meirelles P."/>
            <person name="Feng G."/>
            <person name="Sayaka M."/>
            <person name="Hattori M."/>
            <person name="Ohkuma M."/>
        </authorList>
    </citation>
    <scope>NUCLEOTIDE SEQUENCE [LARGE SCALE GENOMIC DNA]</scope>
    <source>
        <strain evidence="3">JCM 19241</strain>
    </source>
</reference>
<dbReference type="SUPFAM" id="SSF55008">
    <property type="entry name" value="HMA, heavy metal-associated domain"/>
    <property type="match status" value="1"/>
</dbReference>
<evidence type="ECO:0000259" key="1">
    <source>
        <dbReference type="PROSITE" id="PS50846"/>
    </source>
</evidence>
<sequence length="78" mass="8430">MNEYSIHLSGVSCGGCVNKIRRSALEQDANFSIEVSEDKSLANISSSLPVSVMIQIVESLGYQPLRSPAILMSAVCRK</sequence>